<protein>
    <submittedName>
        <fullName evidence="2">Uncharacterized protein</fullName>
    </submittedName>
</protein>
<feature type="compositionally biased region" description="Basic and acidic residues" evidence="1">
    <location>
        <begin position="412"/>
        <end position="423"/>
    </location>
</feature>
<proteinExistence type="predicted"/>
<sequence>MKNCNREIKLIYRTLSDKFFVINKPVNWTLTRKKNKQKEEEGKNVKCSSVLSVNNEIKPPDGQMNWECAKEKSNIHEKKKFLLTLKNLSVAEKNAFLFTNSPLYLYNDFKFNIGGTASDQNDEKNKFIEKYYVESVLKCETNEDIYYPYKLPIYMSGLVICCRDLFIYNKFLKMIKENKLIRKYRCLINDPFVFVENNKVTVFRENGYNYGDHMNSFFVSEKNVTDSSTHLLMNNKKNEIGNKKFILFLKSLQAQKEATDMFPFHNFFSDNTYSTTYCRHLVHLGIDKWKAKINNHLESEKNNRRNDKSRRVFYQKGRNMTRGIPPVDCDYFISAPLKRNPPIKSLNHFLSNFLHNNDIVTNANGEYEVCLDTTVEECDDMESELNHVASGTEEEGEHIENDRRVNKKKNDRKSSSSQKEESKNGNNIYNIHWENAHMSKNGKVKFPASLFFNEGNFYTIDKEITKNSVSISMIYKVENYGEYVKKHKNTLFKREQNINSYVNNFYNIYIIEFVLLDNPKPDLIRFFFSELNTPIINDNLFDKKSFKKDIINETILQMIEKEQTYSSPSTFYSQFDITRHSYDKKCQVNVNNLQPNTYGTQEADKKYKEYLRKSHDPQVNAFTIPSDYASSRGLAHKEEKIKLNNYFIHQTCTSSMHSEMGNYYEQNTREKIKSKNENMNLCLELFQLQFLDPLNGDYVNIENSLPTTWI</sequence>
<gene>
    <name evidence="2" type="ORF">PGO_071340</name>
</gene>
<accession>A0A1Y1JCH0</accession>
<keyword evidence="3" id="KW-1185">Reference proteome</keyword>
<dbReference type="RefSeq" id="XP_028542808.1">
    <property type="nucleotide sequence ID" value="XM_028687007.1"/>
</dbReference>
<dbReference type="OrthoDB" id="392281at2759"/>
<dbReference type="GeneID" id="39746932"/>
<name>A0A1Y1JCH0_PLAGO</name>
<reference evidence="3" key="1">
    <citation type="submission" date="2017-04" db="EMBL/GenBank/DDBJ databases">
        <title>Plasmodium gonderi genome.</title>
        <authorList>
            <person name="Arisue N."/>
            <person name="Honma H."/>
            <person name="Kawai S."/>
            <person name="Tougan T."/>
            <person name="Tanabe K."/>
            <person name="Horii T."/>
        </authorList>
    </citation>
    <scope>NUCLEOTIDE SEQUENCE [LARGE SCALE GENOMIC DNA]</scope>
    <source>
        <strain evidence="3">ATCC 30045</strain>
    </source>
</reference>
<dbReference type="OMA" id="YTNSALY"/>
<evidence type="ECO:0000313" key="2">
    <source>
        <dbReference type="EMBL" id="GAW80219.1"/>
    </source>
</evidence>
<dbReference type="EMBL" id="BDQF01000008">
    <property type="protein sequence ID" value="GAW80219.1"/>
    <property type="molecule type" value="Genomic_DNA"/>
</dbReference>
<dbReference type="Proteomes" id="UP000195521">
    <property type="component" value="Unassembled WGS sequence"/>
</dbReference>
<evidence type="ECO:0000313" key="3">
    <source>
        <dbReference type="Proteomes" id="UP000195521"/>
    </source>
</evidence>
<comment type="caution">
    <text evidence="2">The sequence shown here is derived from an EMBL/GenBank/DDBJ whole genome shotgun (WGS) entry which is preliminary data.</text>
</comment>
<feature type="region of interest" description="Disordered" evidence="1">
    <location>
        <begin position="388"/>
        <end position="427"/>
    </location>
</feature>
<organism evidence="2 3">
    <name type="scientific">Plasmodium gonderi</name>
    <dbReference type="NCBI Taxonomy" id="77519"/>
    <lineage>
        <taxon>Eukaryota</taxon>
        <taxon>Sar</taxon>
        <taxon>Alveolata</taxon>
        <taxon>Apicomplexa</taxon>
        <taxon>Aconoidasida</taxon>
        <taxon>Haemosporida</taxon>
        <taxon>Plasmodiidae</taxon>
        <taxon>Plasmodium</taxon>
        <taxon>Plasmodium (Plasmodium)</taxon>
    </lineage>
</organism>
<evidence type="ECO:0000256" key="1">
    <source>
        <dbReference type="SAM" id="MobiDB-lite"/>
    </source>
</evidence>
<dbReference type="AlphaFoldDB" id="A0A1Y1JCH0"/>